<comment type="caution">
    <text evidence="3">The sequence shown here is derived from an EMBL/GenBank/DDBJ whole genome shotgun (WGS) entry which is preliminary data.</text>
</comment>
<protein>
    <recommendedName>
        <fullName evidence="2">Alkylated DNA repair protein AlkB homologue 8 N-terminal domain-containing protein</fullName>
    </recommendedName>
</protein>
<dbReference type="InterPro" id="IPR015095">
    <property type="entry name" value="AlkB_hom8_N"/>
</dbReference>
<dbReference type="Proteomes" id="UP000324091">
    <property type="component" value="Unassembled WGS sequence"/>
</dbReference>
<keyword evidence="1" id="KW-0812">Transmembrane</keyword>
<gene>
    <name evidence="3" type="ORF">D4764_0184950</name>
</gene>
<feature type="transmembrane region" description="Helical" evidence="1">
    <location>
        <begin position="88"/>
        <end position="111"/>
    </location>
</feature>
<evidence type="ECO:0000313" key="3">
    <source>
        <dbReference type="EMBL" id="TWW54378.1"/>
    </source>
</evidence>
<dbReference type="AlphaFoldDB" id="A0A5C6MIF6"/>
<evidence type="ECO:0000313" key="4">
    <source>
        <dbReference type="Proteomes" id="UP000324091"/>
    </source>
</evidence>
<keyword evidence="1" id="KW-1133">Transmembrane helix</keyword>
<sequence length="170" mass="19599">MLSPFAPPVDPYHVTLFYDCENRPVLSRPRPVQIGTEEVEGVQTYKYLGLWLDNRLDWTRNTRQLYKKTQSRMYFLRRLRSFNICRKLLWMFYQSVVASVLSYAVVCWGGSATKADLSRLEKLIRRASSVVGMKLKPLGEWQRGELLTSCGASWTMSTTLCTLSSTAREA</sequence>
<proteinExistence type="predicted"/>
<evidence type="ECO:0000256" key="1">
    <source>
        <dbReference type="SAM" id="Phobius"/>
    </source>
</evidence>
<name>A0A5C6MIF6_9TELE</name>
<evidence type="ECO:0000259" key="2">
    <source>
        <dbReference type="Pfam" id="PF09004"/>
    </source>
</evidence>
<accession>A0A5C6MIF6</accession>
<feature type="domain" description="Alkylated DNA repair protein AlkB homologue 8 N-terminal" evidence="2">
    <location>
        <begin position="58"/>
        <end position="98"/>
    </location>
</feature>
<dbReference type="Pfam" id="PF09004">
    <property type="entry name" value="ALKBH8_N"/>
    <property type="match status" value="1"/>
</dbReference>
<dbReference type="EMBL" id="RHFK02000256">
    <property type="protein sequence ID" value="TWW54378.1"/>
    <property type="molecule type" value="Genomic_DNA"/>
</dbReference>
<dbReference type="GO" id="GO:0008168">
    <property type="term" value="F:methyltransferase activity"/>
    <property type="evidence" value="ECO:0007669"/>
    <property type="project" value="InterPro"/>
</dbReference>
<organism evidence="3 4">
    <name type="scientific">Takifugu flavidus</name>
    <name type="common">sansaifugu</name>
    <dbReference type="NCBI Taxonomy" id="433684"/>
    <lineage>
        <taxon>Eukaryota</taxon>
        <taxon>Metazoa</taxon>
        <taxon>Chordata</taxon>
        <taxon>Craniata</taxon>
        <taxon>Vertebrata</taxon>
        <taxon>Euteleostomi</taxon>
        <taxon>Actinopterygii</taxon>
        <taxon>Neopterygii</taxon>
        <taxon>Teleostei</taxon>
        <taxon>Neoteleostei</taxon>
        <taxon>Acanthomorphata</taxon>
        <taxon>Eupercaria</taxon>
        <taxon>Tetraodontiformes</taxon>
        <taxon>Tetradontoidea</taxon>
        <taxon>Tetraodontidae</taxon>
        <taxon>Takifugu</taxon>
    </lineage>
</organism>
<keyword evidence="4" id="KW-1185">Reference proteome</keyword>
<dbReference type="GO" id="GO:0016706">
    <property type="term" value="F:2-oxoglutarate-dependent dioxygenase activity"/>
    <property type="evidence" value="ECO:0007669"/>
    <property type="project" value="InterPro"/>
</dbReference>
<keyword evidence="1" id="KW-0472">Membrane</keyword>
<reference evidence="3 4" key="1">
    <citation type="submission" date="2019-04" db="EMBL/GenBank/DDBJ databases">
        <title>Chromosome genome assembly for Takifugu flavidus.</title>
        <authorList>
            <person name="Xiao S."/>
        </authorList>
    </citation>
    <scope>NUCLEOTIDE SEQUENCE [LARGE SCALE GENOMIC DNA]</scope>
    <source>
        <strain evidence="3">HTHZ2018</strain>
        <tissue evidence="3">Muscle</tissue>
    </source>
</reference>